<organism evidence="1 2">
    <name type="scientific">Eumeta variegata</name>
    <name type="common">Bagworm moth</name>
    <name type="synonym">Eumeta japonica</name>
    <dbReference type="NCBI Taxonomy" id="151549"/>
    <lineage>
        <taxon>Eukaryota</taxon>
        <taxon>Metazoa</taxon>
        <taxon>Ecdysozoa</taxon>
        <taxon>Arthropoda</taxon>
        <taxon>Hexapoda</taxon>
        <taxon>Insecta</taxon>
        <taxon>Pterygota</taxon>
        <taxon>Neoptera</taxon>
        <taxon>Endopterygota</taxon>
        <taxon>Lepidoptera</taxon>
        <taxon>Glossata</taxon>
        <taxon>Ditrysia</taxon>
        <taxon>Tineoidea</taxon>
        <taxon>Psychidae</taxon>
        <taxon>Oiketicinae</taxon>
        <taxon>Eumeta</taxon>
    </lineage>
</organism>
<keyword evidence="2" id="KW-1185">Reference proteome</keyword>
<gene>
    <name evidence="1" type="ORF">EVAR_101706_1</name>
</gene>
<accession>A0A4C1T2T5</accession>
<evidence type="ECO:0000313" key="2">
    <source>
        <dbReference type="Proteomes" id="UP000299102"/>
    </source>
</evidence>
<dbReference type="EMBL" id="BGZK01008278">
    <property type="protein sequence ID" value="GBP07757.1"/>
    <property type="molecule type" value="Genomic_DNA"/>
</dbReference>
<dbReference type="Proteomes" id="UP000299102">
    <property type="component" value="Unassembled WGS sequence"/>
</dbReference>
<reference evidence="1 2" key="1">
    <citation type="journal article" date="2019" name="Commun. Biol.">
        <title>The bagworm genome reveals a unique fibroin gene that provides high tensile strength.</title>
        <authorList>
            <person name="Kono N."/>
            <person name="Nakamura H."/>
            <person name="Ohtoshi R."/>
            <person name="Tomita M."/>
            <person name="Numata K."/>
            <person name="Arakawa K."/>
        </authorList>
    </citation>
    <scope>NUCLEOTIDE SEQUENCE [LARGE SCALE GENOMIC DNA]</scope>
</reference>
<dbReference type="AlphaFoldDB" id="A0A4C1T2T5"/>
<evidence type="ECO:0000313" key="1">
    <source>
        <dbReference type="EMBL" id="GBP07757.1"/>
    </source>
</evidence>
<comment type="caution">
    <text evidence="1">The sequence shown here is derived from an EMBL/GenBank/DDBJ whole genome shotgun (WGS) entry which is preliminary data.</text>
</comment>
<protein>
    <submittedName>
        <fullName evidence="1">Uncharacterized protein</fullName>
    </submittedName>
</protein>
<sequence length="96" mass="11584">MLDSMKRNRSRRRHEQSRDCNFCTLIEKKRDVLREREREKIENRPRNGVHVTSYWTAHNYKQYVNLSQSSLYRNDVTVPSDQEISPPRAHVSHMLT</sequence>
<name>A0A4C1T2T5_EUMVA</name>
<proteinExistence type="predicted"/>